<evidence type="ECO:0000313" key="1">
    <source>
        <dbReference type="EMBL" id="EGC04070.1"/>
    </source>
</evidence>
<sequence>MIIPLTHHKNGGFTKHKVVGVYLFVYSIFSRCAKGIVI</sequence>
<dbReference type="EMBL" id="ADKM02000040">
    <property type="protein sequence ID" value="EGC04070.1"/>
    <property type="molecule type" value="Genomic_DNA"/>
</dbReference>
<comment type="caution">
    <text evidence="1">The sequence shown here is derived from an EMBL/GenBank/DDBJ whole genome shotgun (WGS) entry which is preliminary data.</text>
</comment>
<dbReference type="Proteomes" id="UP000004259">
    <property type="component" value="Unassembled WGS sequence"/>
</dbReference>
<proteinExistence type="predicted"/>
<accession>E9S9G0</accession>
<reference evidence="1 2" key="1">
    <citation type="submission" date="2011-02" db="EMBL/GenBank/DDBJ databases">
        <authorList>
            <person name="Nelson K.E."/>
            <person name="Sutton G."/>
            <person name="Torralba M."/>
            <person name="Durkin S."/>
            <person name="Harkins D."/>
            <person name="Montgomery R."/>
            <person name="Ziemer C."/>
            <person name="Klaassens E."/>
            <person name="Ocuiv P."/>
            <person name="Morrison M."/>
        </authorList>
    </citation>
    <scope>NUCLEOTIDE SEQUENCE [LARGE SCALE GENOMIC DNA]</scope>
    <source>
        <strain evidence="1 2">8</strain>
    </source>
</reference>
<protein>
    <submittedName>
        <fullName evidence="1">Uncharacterized protein</fullName>
    </submittedName>
</protein>
<keyword evidence="2" id="KW-1185">Reference proteome</keyword>
<evidence type="ECO:0000313" key="2">
    <source>
        <dbReference type="Proteomes" id="UP000004259"/>
    </source>
</evidence>
<dbReference type="AlphaFoldDB" id="E9S9G0"/>
<organism evidence="1 2">
    <name type="scientific">Ruminococcus albus 8</name>
    <dbReference type="NCBI Taxonomy" id="246199"/>
    <lineage>
        <taxon>Bacteria</taxon>
        <taxon>Bacillati</taxon>
        <taxon>Bacillota</taxon>
        <taxon>Clostridia</taxon>
        <taxon>Eubacteriales</taxon>
        <taxon>Oscillospiraceae</taxon>
        <taxon>Ruminococcus</taxon>
    </lineage>
</organism>
<name>E9S9G0_RUMAL</name>
<gene>
    <name evidence="1" type="ORF">CUS_6273</name>
</gene>